<dbReference type="AlphaFoldDB" id="A0A138AWR4"/>
<dbReference type="EMBL" id="LSRF01000001">
    <property type="protein sequence ID" value="KXP14898.1"/>
    <property type="molecule type" value="Genomic_DNA"/>
</dbReference>
<dbReference type="GO" id="GO:0003824">
    <property type="term" value="F:catalytic activity"/>
    <property type="evidence" value="ECO:0007669"/>
    <property type="project" value="UniProtKB-ARBA"/>
</dbReference>
<organism evidence="4 5">
    <name type="scientific">Tsukamurella pseudospumae</name>
    <dbReference type="NCBI Taxonomy" id="239498"/>
    <lineage>
        <taxon>Bacteria</taxon>
        <taxon>Bacillati</taxon>
        <taxon>Actinomycetota</taxon>
        <taxon>Actinomycetes</taxon>
        <taxon>Mycobacteriales</taxon>
        <taxon>Tsukamurellaceae</taxon>
        <taxon>Tsukamurella</taxon>
    </lineage>
</organism>
<dbReference type="Pfam" id="PF12697">
    <property type="entry name" value="Abhydrolase_6"/>
    <property type="match status" value="1"/>
</dbReference>
<dbReference type="PANTHER" id="PTHR43433:SF10">
    <property type="entry name" value="AB HYDROLASE-1 DOMAIN-CONTAINING PROTEIN"/>
    <property type="match status" value="1"/>
</dbReference>
<dbReference type="RefSeq" id="WP_068569510.1">
    <property type="nucleotide sequence ID" value="NZ_LSRE01000001.1"/>
</dbReference>
<evidence type="ECO:0000313" key="3">
    <source>
        <dbReference type="EMBL" id="KXP01434.1"/>
    </source>
</evidence>
<reference evidence="5" key="1">
    <citation type="submission" date="2016-02" db="EMBL/GenBank/DDBJ databases">
        <authorList>
            <person name="Wen L."/>
            <person name="He K."/>
            <person name="Yang H."/>
        </authorList>
    </citation>
    <scope>NUCLEOTIDE SEQUENCE [LARGE SCALE GENOMIC DNA]</scope>
    <source>
        <strain evidence="5">JCM 15929</strain>
    </source>
</reference>
<proteinExistence type="predicted"/>
<sequence>MADSTQGNSRYPTTRDGRRLHAAQLDGPPGSPIVVFEAGAGGTRSGWALVQPAVAGFATAVAYDRSGLGRSAPDTVDRTFERMADDLNDLLDGLAAGDPDRRFVLVGHSLGGPIVRLAAARRPERIRGLVLVDPSDEGIGAMLRPMFPYADSVMFVVLRVLARTGVSRLLTSRLAGDVPADVKADLAREATTPVAIDTMQQELTTFRSELPAWQDSPPSLGDIPVTVISGVKTDRAPKIRAASTAAHARRAAASPHGRHVLAENSGHNVPLTDPDLVVAEICRLVAGPGADAR</sequence>
<dbReference type="SUPFAM" id="SSF53474">
    <property type="entry name" value="alpha/beta-Hydrolases"/>
    <property type="match status" value="1"/>
</dbReference>
<dbReference type="InterPro" id="IPR050471">
    <property type="entry name" value="AB_hydrolase"/>
</dbReference>
<dbReference type="STRING" id="239498.AXK60_03240"/>
<dbReference type="PANTHER" id="PTHR43433">
    <property type="entry name" value="HYDROLASE, ALPHA/BETA FOLD FAMILY PROTEIN"/>
    <property type="match status" value="1"/>
</dbReference>
<name>A0A138AWR4_9ACTN</name>
<reference evidence="3 6" key="3">
    <citation type="submission" date="2016-02" db="EMBL/GenBank/DDBJ databases">
        <authorList>
            <person name="Teng J.L."/>
            <person name="Tang Y."/>
            <person name="Huang Y."/>
            <person name="Guo F."/>
            <person name="Wei W."/>
            <person name="Chen J.H."/>
            <person name="Wong S.Y."/>
            <person name="Lau S.K."/>
            <person name="Woo P.C."/>
        </authorList>
    </citation>
    <scope>NUCLEOTIDE SEQUENCE [LARGE SCALE GENOMIC DNA]</scope>
    <source>
        <strain evidence="3 6">JCM 13375</strain>
    </source>
</reference>
<comment type="caution">
    <text evidence="4">The sequence shown here is derived from an EMBL/GenBank/DDBJ whole genome shotgun (WGS) entry which is preliminary data.</text>
</comment>
<dbReference type="OrthoDB" id="7185741at2"/>
<dbReference type="Proteomes" id="UP000070258">
    <property type="component" value="Unassembled WGS sequence"/>
</dbReference>
<protein>
    <recommendedName>
        <fullName evidence="2">AB hydrolase-1 domain-containing protein</fullName>
    </recommendedName>
</protein>
<evidence type="ECO:0000313" key="4">
    <source>
        <dbReference type="EMBL" id="KXP14898.1"/>
    </source>
</evidence>
<accession>A0A138AWR4</accession>
<dbReference type="InterPro" id="IPR029058">
    <property type="entry name" value="AB_hydrolase_fold"/>
</dbReference>
<keyword evidence="6" id="KW-1185">Reference proteome</keyword>
<feature type="compositionally biased region" description="Polar residues" evidence="1">
    <location>
        <begin position="1"/>
        <end position="12"/>
    </location>
</feature>
<evidence type="ECO:0000259" key="2">
    <source>
        <dbReference type="Pfam" id="PF12697"/>
    </source>
</evidence>
<dbReference type="InterPro" id="IPR000073">
    <property type="entry name" value="AB_hydrolase_1"/>
</dbReference>
<reference evidence="4" key="2">
    <citation type="submission" date="2016-02" db="EMBL/GenBank/DDBJ databases">
        <authorList>
            <person name="Teng J.L."/>
            <person name="Yang Y."/>
            <person name="Huang Y."/>
            <person name="Guo F."/>
            <person name="Wei W."/>
            <person name="Chen J.H."/>
            <person name="Wong S.Y."/>
            <person name="Lau S.K."/>
            <person name="Woo P.C."/>
        </authorList>
    </citation>
    <scope>NUCLEOTIDE SEQUENCE</scope>
    <source>
        <strain evidence="4">JCM 15929</strain>
    </source>
</reference>
<dbReference type="Proteomes" id="UP000070409">
    <property type="component" value="Unassembled WGS sequence"/>
</dbReference>
<feature type="domain" description="AB hydrolase-1" evidence="2">
    <location>
        <begin position="34"/>
        <end position="279"/>
    </location>
</feature>
<evidence type="ECO:0000256" key="1">
    <source>
        <dbReference type="SAM" id="MobiDB-lite"/>
    </source>
</evidence>
<feature type="region of interest" description="Disordered" evidence="1">
    <location>
        <begin position="1"/>
        <end position="26"/>
    </location>
</feature>
<gene>
    <name evidence="4" type="ORF">AXK60_03240</name>
    <name evidence="3" type="ORF">AXK61_01060</name>
</gene>
<dbReference type="EMBL" id="LSRE01000001">
    <property type="protein sequence ID" value="KXP01434.1"/>
    <property type="molecule type" value="Genomic_DNA"/>
</dbReference>
<dbReference type="Gene3D" id="3.40.50.1820">
    <property type="entry name" value="alpha/beta hydrolase"/>
    <property type="match status" value="1"/>
</dbReference>
<evidence type="ECO:0000313" key="6">
    <source>
        <dbReference type="Proteomes" id="UP000070409"/>
    </source>
</evidence>
<evidence type="ECO:0000313" key="5">
    <source>
        <dbReference type="Proteomes" id="UP000070258"/>
    </source>
</evidence>